<dbReference type="SUPFAM" id="SSF46911">
    <property type="entry name" value="Ribosomal protein S18"/>
    <property type="match status" value="1"/>
</dbReference>
<keyword evidence="5" id="KW-0689">Ribosomal protein</keyword>
<keyword evidence="12" id="KW-1185">Reference proteome</keyword>
<evidence type="ECO:0000256" key="5">
    <source>
        <dbReference type="ARBA" id="ARBA00022980"/>
    </source>
</evidence>
<proteinExistence type="inferred from homology"/>
<keyword evidence="7" id="KW-0687">Ribonucleoprotein</keyword>
<dbReference type="GO" id="GO:1990904">
    <property type="term" value="C:ribonucleoprotein complex"/>
    <property type="evidence" value="ECO:0007669"/>
    <property type="project" value="UniProtKB-KW"/>
</dbReference>
<evidence type="ECO:0000256" key="2">
    <source>
        <dbReference type="ARBA" id="ARBA00006136"/>
    </source>
</evidence>
<evidence type="ECO:0000256" key="8">
    <source>
        <dbReference type="ARBA" id="ARBA00032055"/>
    </source>
</evidence>
<organism evidence="11 12">
    <name type="scientific">Tetranychus urticae</name>
    <name type="common">Two-spotted spider mite</name>
    <dbReference type="NCBI Taxonomy" id="32264"/>
    <lineage>
        <taxon>Eukaryota</taxon>
        <taxon>Metazoa</taxon>
        <taxon>Ecdysozoa</taxon>
        <taxon>Arthropoda</taxon>
        <taxon>Chelicerata</taxon>
        <taxon>Arachnida</taxon>
        <taxon>Acari</taxon>
        <taxon>Acariformes</taxon>
        <taxon>Trombidiformes</taxon>
        <taxon>Prostigmata</taxon>
        <taxon>Eleutherengona</taxon>
        <taxon>Raphignathae</taxon>
        <taxon>Tetranychoidea</taxon>
        <taxon>Tetranychidae</taxon>
        <taxon>Tetranychus</taxon>
    </lineage>
</organism>
<dbReference type="AlphaFoldDB" id="T1JQI0"/>
<evidence type="ECO:0000256" key="6">
    <source>
        <dbReference type="ARBA" id="ARBA00023128"/>
    </source>
</evidence>
<dbReference type="eggNOG" id="KOG4021">
    <property type="taxonomic scope" value="Eukaryota"/>
</dbReference>
<dbReference type="PANTHER" id="PTHR13329:SF2">
    <property type="entry name" value="SMALL RIBOSOMAL SUBUNIT PROTEIN MS40"/>
    <property type="match status" value="1"/>
</dbReference>
<accession>T1JQI0</accession>
<dbReference type="GO" id="GO:0003735">
    <property type="term" value="F:structural constituent of ribosome"/>
    <property type="evidence" value="ECO:0007669"/>
    <property type="project" value="InterPro"/>
</dbReference>
<evidence type="ECO:0000256" key="4">
    <source>
        <dbReference type="ARBA" id="ARBA00022946"/>
    </source>
</evidence>
<evidence type="ECO:0000256" key="3">
    <source>
        <dbReference type="ARBA" id="ARBA00022553"/>
    </source>
</evidence>
<evidence type="ECO:0000256" key="7">
    <source>
        <dbReference type="ARBA" id="ARBA00023274"/>
    </source>
</evidence>
<gene>
    <name evidence="11" type="primary">107369464</name>
</gene>
<dbReference type="STRING" id="32264.T1JQI0"/>
<comment type="subcellular location">
    <subcellularLocation>
        <location evidence="1">Mitochondrion</location>
    </subcellularLocation>
</comment>
<evidence type="ECO:0000256" key="10">
    <source>
        <dbReference type="ARBA" id="ARBA00035515"/>
    </source>
</evidence>
<dbReference type="EMBL" id="CAEY01000437">
    <property type="status" value="NOT_ANNOTATED_CDS"/>
    <property type="molecule type" value="Genomic_DNA"/>
</dbReference>
<keyword evidence="4" id="KW-0809">Transit peptide</keyword>
<sequence length="263" mass="30828">MFGNLIRTKLAPSIDAIVTRNIHTSLIIKGAGQGFPPRKLPEEVDASGAHAYQNIYGNLRRPKAKPRKIPEKDRRVPVSWEVSAKYMLSKTFADTYGEYKIWQMYRRNFRGPMDKVPIHTRESCIGEDGYIQNNNPCPVCRDKYLVLDYRNTLLLKQFIDTFTDQLMDNRRTHLCCAKYEELLTEYVKAKEYGTINFVLPTRKYDYREYYHKNLLKNFEEQQLDTSSDPILKKIELYPDYITEDPAAYTFPNVLPKTIFPEDS</sequence>
<dbReference type="KEGG" id="tut:107369464"/>
<dbReference type="Pfam" id="PF01084">
    <property type="entry name" value="Ribosomal_S18"/>
    <property type="match status" value="1"/>
</dbReference>
<dbReference type="HOGENOM" id="CLU_1166762_0_0_1"/>
<name>T1JQI0_TETUR</name>
<dbReference type="OrthoDB" id="21463at2759"/>
<comment type="similarity">
    <text evidence="2">Belongs to the bacterial ribosomal protein bS18 family. Mitochondrion-specific ribosomal protein mS40 subfamily.</text>
</comment>
<protein>
    <recommendedName>
        <fullName evidence="9">Small ribosomal subunit protein mS40</fullName>
    </recommendedName>
    <alternativeName>
        <fullName evidence="8">28S ribosomal protein S18-2, mitochondrial</fullName>
    </alternativeName>
    <alternativeName>
        <fullName evidence="10">28S ribosomal protein S18b, mitochondrial</fullName>
    </alternativeName>
</protein>
<dbReference type="GO" id="GO:0005840">
    <property type="term" value="C:ribosome"/>
    <property type="evidence" value="ECO:0007669"/>
    <property type="project" value="UniProtKB-KW"/>
</dbReference>
<dbReference type="Gene3D" id="4.10.640.10">
    <property type="entry name" value="Ribosomal protein S18"/>
    <property type="match status" value="1"/>
</dbReference>
<dbReference type="PANTHER" id="PTHR13329">
    <property type="entry name" value="MITOCHONDRIAL RIBOSOMAL PROTEIN S18B"/>
    <property type="match status" value="1"/>
</dbReference>
<dbReference type="InterPro" id="IPR001648">
    <property type="entry name" value="Ribosomal_bS18"/>
</dbReference>
<dbReference type="EnsemblMetazoa" id="tetur01g03280.1">
    <property type="protein sequence ID" value="tetur01g03280.1"/>
    <property type="gene ID" value="tetur01g03280"/>
</dbReference>
<dbReference type="InterPro" id="IPR040054">
    <property type="entry name" value="MRPS18B"/>
</dbReference>
<dbReference type="OMA" id="THLCCAK"/>
<evidence type="ECO:0000256" key="9">
    <source>
        <dbReference type="ARBA" id="ARBA00035130"/>
    </source>
</evidence>
<keyword evidence="3" id="KW-0597">Phosphoprotein</keyword>
<dbReference type="InterPro" id="IPR036870">
    <property type="entry name" value="Ribosomal_bS18_sf"/>
</dbReference>
<evidence type="ECO:0000256" key="1">
    <source>
        <dbReference type="ARBA" id="ARBA00004173"/>
    </source>
</evidence>
<keyword evidence="6" id="KW-0496">Mitochondrion</keyword>
<dbReference type="GO" id="GO:0005739">
    <property type="term" value="C:mitochondrion"/>
    <property type="evidence" value="ECO:0007669"/>
    <property type="project" value="UniProtKB-SubCell"/>
</dbReference>
<evidence type="ECO:0000313" key="11">
    <source>
        <dbReference type="EnsemblMetazoa" id="tetur01g03280.1"/>
    </source>
</evidence>
<evidence type="ECO:0000313" key="12">
    <source>
        <dbReference type="Proteomes" id="UP000015104"/>
    </source>
</evidence>
<dbReference type="Proteomes" id="UP000015104">
    <property type="component" value="Unassembled WGS sequence"/>
</dbReference>
<reference evidence="11" key="2">
    <citation type="submission" date="2015-06" db="UniProtKB">
        <authorList>
            <consortium name="EnsemblMetazoa"/>
        </authorList>
    </citation>
    <scope>IDENTIFICATION</scope>
</reference>
<reference evidence="12" key="1">
    <citation type="submission" date="2011-08" db="EMBL/GenBank/DDBJ databases">
        <authorList>
            <person name="Rombauts S."/>
        </authorList>
    </citation>
    <scope>NUCLEOTIDE SEQUENCE</scope>
    <source>
        <strain evidence="12">London</strain>
    </source>
</reference>
<dbReference type="GO" id="GO:0032543">
    <property type="term" value="P:mitochondrial translation"/>
    <property type="evidence" value="ECO:0007669"/>
    <property type="project" value="InterPro"/>
</dbReference>